<organism evidence="2 3">
    <name type="scientific">Vibrio inusitatus NBRC 102082</name>
    <dbReference type="NCBI Taxonomy" id="1219070"/>
    <lineage>
        <taxon>Bacteria</taxon>
        <taxon>Pseudomonadati</taxon>
        <taxon>Pseudomonadota</taxon>
        <taxon>Gammaproteobacteria</taxon>
        <taxon>Vibrionales</taxon>
        <taxon>Vibrionaceae</taxon>
        <taxon>Vibrio</taxon>
    </lineage>
</organism>
<feature type="transmembrane region" description="Helical" evidence="1">
    <location>
        <begin position="29"/>
        <end position="51"/>
    </location>
</feature>
<evidence type="ECO:0000313" key="3">
    <source>
        <dbReference type="Proteomes" id="UP000318717"/>
    </source>
</evidence>
<gene>
    <name evidence="2" type="ORF">VIN01S_09790</name>
</gene>
<sequence>MTRLLAIVILIALAFLFVRYNTNEKLQKWVVIVLSGAFVVYTAVLMITELVH</sequence>
<evidence type="ECO:0000313" key="2">
    <source>
        <dbReference type="EMBL" id="GEA50175.1"/>
    </source>
</evidence>
<accession>A0A4Y3HT35</accession>
<protein>
    <submittedName>
        <fullName evidence="2">Membrane protein</fullName>
    </submittedName>
</protein>
<dbReference type="EMBL" id="BJLF01000003">
    <property type="protein sequence ID" value="GEA50175.1"/>
    <property type="molecule type" value="Genomic_DNA"/>
</dbReference>
<dbReference type="AlphaFoldDB" id="A0A4Y3HT35"/>
<keyword evidence="3" id="KW-1185">Reference proteome</keyword>
<evidence type="ECO:0000256" key="1">
    <source>
        <dbReference type="SAM" id="Phobius"/>
    </source>
</evidence>
<proteinExistence type="predicted"/>
<keyword evidence="1" id="KW-0472">Membrane</keyword>
<keyword evidence="1" id="KW-1133">Transmembrane helix</keyword>
<comment type="caution">
    <text evidence="2">The sequence shown here is derived from an EMBL/GenBank/DDBJ whole genome shotgun (WGS) entry which is preliminary data.</text>
</comment>
<keyword evidence="1" id="KW-0812">Transmembrane</keyword>
<dbReference type="RefSeq" id="WP_167496159.1">
    <property type="nucleotide sequence ID" value="NZ_BJLF01000003.1"/>
</dbReference>
<dbReference type="Proteomes" id="UP000318717">
    <property type="component" value="Unassembled WGS sequence"/>
</dbReference>
<name>A0A4Y3HT35_9VIBR</name>
<reference evidence="2 3" key="1">
    <citation type="submission" date="2019-06" db="EMBL/GenBank/DDBJ databases">
        <title>Whole genome shotgun sequence of Vibrio inusitatus NBRC 102082.</title>
        <authorList>
            <person name="Hosoyama A."/>
            <person name="Uohara A."/>
            <person name="Ohji S."/>
            <person name="Ichikawa N."/>
        </authorList>
    </citation>
    <scope>NUCLEOTIDE SEQUENCE [LARGE SCALE GENOMIC DNA]</scope>
    <source>
        <strain evidence="2 3">NBRC 102082</strain>
    </source>
</reference>